<name>A0A1I0ZQ73_9FIRM</name>
<dbReference type="InterPro" id="IPR018170">
    <property type="entry name" value="Aldo/ket_reductase_CS"/>
</dbReference>
<dbReference type="Proteomes" id="UP000198838">
    <property type="component" value="Unassembled WGS sequence"/>
</dbReference>
<feature type="active site" description="Proton donor" evidence="4">
    <location>
        <position position="48"/>
    </location>
</feature>
<dbReference type="SUPFAM" id="SSF51430">
    <property type="entry name" value="NAD(P)-linked oxidoreductase"/>
    <property type="match status" value="1"/>
</dbReference>
<dbReference type="InterPro" id="IPR020471">
    <property type="entry name" value="AKR"/>
</dbReference>
<evidence type="ECO:0000256" key="1">
    <source>
        <dbReference type="ARBA" id="ARBA00007905"/>
    </source>
</evidence>
<proteinExistence type="inferred from homology"/>
<feature type="binding site" evidence="5">
    <location>
        <position position="106"/>
    </location>
    <ligand>
        <name>substrate</name>
    </ligand>
</feature>
<dbReference type="PROSITE" id="PS00798">
    <property type="entry name" value="ALDOKETO_REDUCTASE_1"/>
    <property type="match status" value="1"/>
</dbReference>
<dbReference type="STRING" id="1120918.SAMN05216249_11658"/>
<dbReference type="EMBL" id="FOJY01000016">
    <property type="protein sequence ID" value="SFB27266.1"/>
    <property type="molecule type" value="Genomic_DNA"/>
</dbReference>
<dbReference type="GO" id="GO:0016616">
    <property type="term" value="F:oxidoreductase activity, acting on the CH-OH group of donors, NAD or NADP as acceptor"/>
    <property type="evidence" value="ECO:0007669"/>
    <property type="project" value="UniProtKB-ARBA"/>
</dbReference>
<evidence type="ECO:0000256" key="4">
    <source>
        <dbReference type="PIRSR" id="PIRSR000097-1"/>
    </source>
</evidence>
<dbReference type="OrthoDB" id="9804790at2"/>
<evidence type="ECO:0000256" key="5">
    <source>
        <dbReference type="PIRSR" id="PIRSR000097-2"/>
    </source>
</evidence>
<accession>A0A1I0ZQ73</accession>
<dbReference type="RefSeq" id="WP_092873524.1">
    <property type="nucleotide sequence ID" value="NZ_FOJY01000016.1"/>
</dbReference>
<dbReference type="FunFam" id="3.20.20.100:FF:000002">
    <property type="entry name" value="2,5-diketo-D-gluconic acid reductase A"/>
    <property type="match status" value="1"/>
</dbReference>
<dbReference type="PANTHER" id="PTHR43827">
    <property type="entry name" value="2,5-DIKETO-D-GLUCONIC ACID REDUCTASE"/>
    <property type="match status" value="1"/>
</dbReference>
<evidence type="ECO:0000256" key="3">
    <source>
        <dbReference type="ARBA" id="ARBA00023002"/>
    </source>
</evidence>
<dbReference type="Pfam" id="PF00248">
    <property type="entry name" value="Aldo_ket_red"/>
    <property type="match status" value="1"/>
</dbReference>
<feature type="domain" description="NADP-dependent oxidoreductase" evidence="7">
    <location>
        <begin position="15"/>
        <end position="263"/>
    </location>
</feature>
<keyword evidence="3" id="KW-0560">Oxidoreductase</keyword>
<dbReference type="PROSITE" id="PS00062">
    <property type="entry name" value="ALDOKETO_REDUCTASE_2"/>
    <property type="match status" value="1"/>
</dbReference>
<dbReference type="InterPro" id="IPR023210">
    <property type="entry name" value="NADP_OxRdtase_dom"/>
</dbReference>
<dbReference type="PIRSF" id="PIRSF000097">
    <property type="entry name" value="AKR"/>
    <property type="match status" value="1"/>
</dbReference>
<protein>
    <submittedName>
        <fullName evidence="8">Aldo/keto reductase</fullName>
    </submittedName>
</protein>
<feature type="site" description="Lowers pKa of active site Tyr" evidence="6">
    <location>
        <position position="73"/>
    </location>
</feature>
<keyword evidence="2" id="KW-0521">NADP</keyword>
<dbReference type="InterPro" id="IPR036812">
    <property type="entry name" value="NAD(P)_OxRdtase_dom_sf"/>
</dbReference>
<evidence type="ECO:0000313" key="8">
    <source>
        <dbReference type="EMBL" id="SFB27266.1"/>
    </source>
</evidence>
<organism evidence="8 9">
    <name type="scientific">Acetitomaculum ruminis DSM 5522</name>
    <dbReference type="NCBI Taxonomy" id="1120918"/>
    <lineage>
        <taxon>Bacteria</taxon>
        <taxon>Bacillati</taxon>
        <taxon>Bacillota</taxon>
        <taxon>Clostridia</taxon>
        <taxon>Lachnospirales</taxon>
        <taxon>Lachnospiraceae</taxon>
        <taxon>Acetitomaculum</taxon>
    </lineage>
</organism>
<dbReference type="CDD" id="cd19071">
    <property type="entry name" value="AKR_AKR1-5-like"/>
    <property type="match status" value="1"/>
</dbReference>
<sequence>MKEIILNNGVTIPSIGYGTYKTTDGSSYFNILDAIDVGYRHLDTAKVYNNEEEVGMAVRKSRIPRKDFFITSKLDRKCLGYESAKYEFNKSLERLQMDYIDLYLLHWPRTDYGKEGFDDWKEQDIGAWKALEELYHEGKVRAIGVSNFLPHHLENLMNYANVIPCINQLELHPGYLQIEAVEYSKKLGIALEAWSPMGRARLLKNETIVNMAKKYGISPAVLCLAFCLQMQFIILPKSSNKERMIENLSALGTIISPEDMNTLISMPQSGWSGEHPDKKRVRLESALV</sequence>
<dbReference type="PROSITE" id="PS00063">
    <property type="entry name" value="ALDOKETO_REDUCTASE_3"/>
    <property type="match status" value="1"/>
</dbReference>
<evidence type="ECO:0000259" key="7">
    <source>
        <dbReference type="Pfam" id="PF00248"/>
    </source>
</evidence>
<evidence type="ECO:0000256" key="2">
    <source>
        <dbReference type="ARBA" id="ARBA00022857"/>
    </source>
</evidence>
<dbReference type="AlphaFoldDB" id="A0A1I0ZQ73"/>
<comment type="similarity">
    <text evidence="1">Belongs to the aldo/keto reductase family.</text>
</comment>
<evidence type="ECO:0000256" key="6">
    <source>
        <dbReference type="PIRSR" id="PIRSR000097-3"/>
    </source>
</evidence>
<gene>
    <name evidence="8" type="ORF">SAMN05216249_11658</name>
</gene>
<dbReference type="PANTHER" id="PTHR43827:SF3">
    <property type="entry name" value="NADP-DEPENDENT OXIDOREDUCTASE DOMAIN-CONTAINING PROTEIN"/>
    <property type="match status" value="1"/>
</dbReference>
<dbReference type="PRINTS" id="PR00069">
    <property type="entry name" value="ALDKETRDTASE"/>
</dbReference>
<reference evidence="8 9" key="1">
    <citation type="submission" date="2016-10" db="EMBL/GenBank/DDBJ databases">
        <authorList>
            <person name="de Groot N.N."/>
        </authorList>
    </citation>
    <scope>NUCLEOTIDE SEQUENCE [LARGE SCALE GENOMIC DNA]</scope>
    <source>
        <strain evidence="8 9">DSM 5522</strain>
    </source>
</reference>
<dbReference type="Gene3D" id="3.20.20.100">
    <property type="entry name" value="NADP-dependent oxidoreductase domain"/>
    <property type="match status" value="1"/>
</dbReference>
<keyword evidence="9" id="KW-1185">Reference proteome</keyword>
<evidence type="ECO:0000313" key="9">
    <source>
        <dbReference type="Proteomes" id="UP000198838"/>
    </source>
</evidence>